<proteinExistence type="predicted"/>
<organism evidence="1">
    <name type="scientific">Heliothis virescens</name>
    <name type="common">Tobacco budworm moth</name>
    <dbReference type="NCBI Taxonomy" id="7102"/>
    <lineage>
        <taxon>Eukaryota</taxon>
        <taxon>Metazoa</taxon>
        <taxon>Ecdysozoa</taxon>
        <taxon>Arthropoda</taxon>
        <taxon>Hexapoda</taxon>
        <taxon>Insecta</taxon>
        <taxon>Pterygota</taxon>
        <taxon>Neoptera</taxon>
        <taxon>Endopterygota</taxon>
        <taxon>Lepidoptera</taxon>
        <taxon>Glossata</taxon>
        <taxon>Ditrysia</taxon>
        <taxon>Noctuoidea</taxon>
        <taxon>Noctuidae</taxon>
        <taxon>Heliothinae</taxon>
        <taxon>Heliothis</taxon>
    </lineage>
</organism>
<reference evidence="1" key="1">
    <citation type="submission" date="2017-09" db="EMBL/GenBank/DDBJ databases">
        <title>Contemporary evolution of a Lepidopteran species, Heliothis virescens, in response to modern agricultural practices.</title>
        <authorList>
            <person name="Fritz M.L."/>
            <person name="Deyonke A.M."/>
            <person name="Papanicolaou A."/>
            <person name="Micinski S."/>
            <person name="Westbrook J."/>
            <person name="Gould F."/>
        </authorList>
    </citation>
    <scope>NUCLEOTIDE SEQUENCE [LARGE SCALE GENOMIC DNA]</scope>
    <source>
        <strain evidence="1">HvINT-</strain>
        <tissue evidence="1">Whole body</tissue>
    </source>
</reference>
<protein>
    <submittedName>
        <fullName evidence="1">Uncharacterized protein</fullName>
    </submittedName>
</protein>
<gene>
    <name evidence="1" type="ORF">B5V51_7397</name>
</gene>
<accession>A0A2A4J3E1</accession>
<dbReference type="EMBL" id="NWSH01003261">
    <property type="protein sequence ID" value="PCG66667.1"/>
    <property type="molecule type" value="Genomic_DNA"/>
</dbReference>
<name>A0A2A4J3E1_HELVI</name>
<dbReference type="AlphaFoldDB" id="A0A2A4J3E1"/>
<comment type="caution">
    <text evidence="1">The sequence shown here is derived from an EMBL/GenBank/DDBJ whole genome shotgun (WGS) entry which is preliminary data.</text>
</comment>
<sequence>MSQKQLHSKYILTQFLFQIWQLLTIYLLCSTSLAQDYVQPDVSFTDINSRFDLTEMMGAQDRAHKDIPIADDDDAASDDDFRRHRAKKALTRRADGDFAYHDRMDSKEGGTLSDFEENLKQFQPVKGPSRRFFDDQYRYKRFRRNADDTESEVLMNHVVPFNFKVDGYLKPPLL</sequence>
<evidence type="ECO:0000313" key="1">
    <source>
        <dbReference type="EMBL" id="PCG66667.1"/>
    </source>
</evidence>